<name>A0AAW2SLS3_SESRA</name>
<dbReference type="AlphaFoldDB" id="A0AAW2SLS3"/>
<dbReference type="CDD" id="cd09272">
    <property type="entry name" value="RNase_HI_RT_Ty1"/>
    <property type="match status" value="1"/>
</dbReference>
<dbReference type="EMBL" id="JACGWJ010000010">
    <property type="protein sequence ID" value="KAL0393368.1"/>
    <property type="molecule type" value="Genomic_DNA"/>
</dbReference>
<accession>A0AAW2SLS3</accession>
<proteinExistence type="predicted"/>
<gene>
    <name evidence="2" type="ORF">Sradi_2559600</name>
</gene>
<keyword evidence="1" id="KW-1133">Transmembrane helix</keyword>
<organism evidence="2">
    <name type="scientific">Sesamum radiatum</name>
    <name type="common">Black benniseed</name>
    <dbReference type="NCBI Taxonomy" id="300843"/>
    <lineage>
        <taxon>Eukaryota</taxon>
        <taxon>Viridiplantae</taxon>
        <taxon>Streptophyta</taxon>
        <taxon>Embryophyta</taxon>
        <taxon>Tracheophyta</taxon>
        <taxon>Spermatophyta</taxon>
        <taxon>Magnoliopsida</taxon>
        <taxon>eudicotyledons</taxon>
        <taxon>Gunneridae</taxon>
        <taxon>Pentapetalae</taxon>
        <taxon>asterids</taxon>
        <taxon>lamiids</taxon>
        <taxon>Lamiales</taxon>
        <taxon>Pedaliaceae</taxon>
        <taxon>Sesamum</taxon>
    </lineage>
</organism>
<keyword evidence="1" id="KW-0812">Transmembrane</keyword>
<protein>
    <submittedName>
        <fullName evidence="2">Retrovirus-related Pol polyprotein from transposon TNT 1-94</fullName>
    </submittedName>
</protein>
<reference evidence="2" key="1">
    <citation type="submission" date="2020-06" db="EMBL/GenBank/DDBJ databases">
        <authorList>
            <person name="Li T."/>
            <person name="Hu X."/>
            <person name="Zhang T."/>
            <person name="Song X."/>
            <person name="Zhang H."/>
            <person name="Dai N."/>
            <person name="Sheng W."/>
            <person name="Hou X."/>
            <person name="Wei L."/>
        </authorList>
    </citation>
    <scope>NUCLEOTIDE SEQUENCE</scope>
    <source>
        <strain evidence="2">G02</strain>
        <tissue evidence="2">Leaf</tissue>
    </source>
</reference>
<keyword evidence="1" id="KW-0472">Membrane</keyword>
<sequence length="89" mass="10329">MAVAEFAKEVLWLSGLSKELGVEQGGVQLHCDSQSAIYLANNQVYHVRTKYIDVKYHKIRELIASVQLGVLWMFVTSIRWVWYRDNLNT</sequence>
<evidence type="ECO:0000256" key="1">
    <source>
        <dbReference type="SAM" id="Phobius"/>
    </source>
</evidence>
<evidence type="ECO:0000313" key="2">
    <source>
        <dbReference type="EMBL" id="KAL0393368.1"/>
    </source>
</evidence>
<comment type="caution">
    <text evidence="2">The sequence shown here is derived from an EMBL/GenBank/DDBJ whole genome shotgun (WGS) entry which is preliminary data.</text>
</comment>
<feature type="transmembrane region" description="Helical" evidence="1">
    <location>
        <begin position="62"/>
        <end position="82"/>
    </location>
</feature>
<reference evidence="2" key="2">
    <citation type="journal article" date="2024" name="Plant">
        <title>Genomic evolution and insights into agronomic trait innovations of Sesamum species.</title>
        <authorList>
            <person name="Miao H."/>
            <person name="Wang L."/>
            <person name="Qu L."/>
            <person name="Liu H."/>
            <person name="Sun Y."/>
            <person name="Le M."/>
            <person name="Wang Q."/>
            <person name="Wei S."/>
            <person name="Zheng Y."/>
            <person name="Lin W."/>
            <person name="Duan Y."/>
            <person name="Cao H."/>
            <person name="Xiong S."/>
            <person name="Wang X."/>
            <person name="Wei L."/>
            <person name="Li C."/>
            <person name="Ma Q."/>
            <person name="Ju M."/>
            <person name="Zhao R."/>
            <person name="Li G."/>
            <person name="Mu C."/>
            <person name="Tian Q."/>
            <person name="Mei H."/>
            <person name="Zhang T."/>
            <person name="Gao T."/>
            <person name="Zhang H."/>
        </authorList>
    </citation>
    <scope>NUCLEOTIDE SEQUENCE</scope>
    <source>
        <strain evidence="2">G02</strain>
    </source>
</reference>